<evidence type="ECO:0000256" key="3">
    <source>
        <dbReference type="PROSITE-ProRule" id="PRU00708"/>
    </source>
</evidence>
<dbReference type="AlphaFoldDB" id="A0A9Q0R019"/>
<dbReference type="Proteomes" id="UP001141806">
    <property type="component" value="Unassembled WGS sequence"/>
</dbReference>
<dbReference type="PROSITE" id="PS51375">
    <property type="entry name" value="PPR"/>
    <property type="match status" value="5"/>
</dbReference>
<gene>
    <name evidence="4" type="ORF">NE237_008822</name>
</gene>
<proteinExistence type="inferred from homology"/>
<name>A0A9Q0R019_9MAGN</name>
<evidence type="ECO:0000313" key="5">
    <source>
        <dbReference type="Proteomes" id="UP001141806"/>
    </source>
</evidence>
<dbReference type="FunFam" id="1.25.40.10:FF:000442">
    <property type="entry name" value="Pentatricopeptide repeat-containing protein At3g49710"/>
    <property type="match status" value="1"/>
</dbReference>
<keyword evidence="5" id="KW-1185">Reference proteome</keyword>
<comment type="caution">
    <text evidence="4">The sequence shown here is derived from an EMBL/GenBank/DDBJ whole genome shotgun (WGS) entry which is preliminary data.</text>
</comment>
<accession>A0A9Q0R019</accession>
<dbReference type="Pfam" id="PF20431">
    <property type="entry name" value="E_motif"/>
    <property type="match status" value="1"/>
</dbReference>
<reference evidence="4" key="1">
    <citation type="journal article" date="2023" name="Plant J.">
        <title>The genome of the king protea, Protea cynaroides.</title>
        <authorList>
            <person name="Chang J."/>
            <person name="Duong T.A."/>
            <person name="Schoeman C."/>
            <person name="Ma X."/>
            <person name="Roodt D."/>
            <person name="Barker N."/>
            <person name="Li Z."/>
            <person name="Van de Peer Y."/>
            <person name="Mizrachi E."/>
        </authorList>
    </citation>
    <scope>NUCLEOTIDE SEQUENCE</scope>
    <source>
        <tissue evidence="4">Young leaves</tissue>
    </source>
</reference>
<keyword evidence="1" id="KW-0677">Repeat</keyword>
<feature type="repeat" description="PPR" evidence="3">
    <location>
        <begin position="81"/>
        <end position="115"/>
    </location>
</feature>
<feature type="repeat" description="PPR" evidence="3">
    <location>
        <begin position="279"/>
        <end position="313"/>
    </location>
</feature>
<dbReference type="InterPro" id="IPR011990">
    <property type="entry name" value="TPR-like_helical_dom_sf"/>
</dbReference>
<feature type="repeat" description="PPR" evidence="3">
    <location>
        <begin position="380"/>
        <end position="414"/>
    </location>
</feature>
<dbReference type="InterPro" id="IPR046848">
    <property type="entry name" value="E_motif"/>
</dbReference>
<dbReference type="NCBIfam" id="TIGR00756">
    <property type="entry name" value="PPR"/>
    <property type="match status" value="5"/>
</dbReference>
<evidence type="ECO:0000313" key="4">
    <source>
        <dbReference type="EMBL" id="KAJ4978042.1"/>
    </source>
</evidence>
<dbReference type="GO" id="GO:0003723">
    <property type="term" value="F:RNA binding"/>
    <property type="evidence" value="ECO:0007669"/>
    <property type="project" value="InterPro"/>
</dbReference>
<evidence type="ECO:0008006" key="6">
    <source>
        <dbReference type="Google" id="ProtNLM"/>
    </source>
</evidence>
<protein>
    <recommendedName>
        <fullName evidence="6">Pentatricopeptide repeat-containing protein</fullName>
    </recommendedName>
</protein>
<dbReference type="EMBL" id="JAMYWD010000002">
    <property type="protein sequence ID" value="KAJ4978042.1"/>
    <property type="molecule type" value="Genomic_DNA"/>
</dbReference>
<sequence>MLKAQAFHASLLKACLLSHVYRCNLLLQAYSESGALSDANKLLHFIPQTNTISYNTLLSGYIKSRRIDEALKLFSVTPQPDSRSWNIVISGCIQNQRTEEAITHFVRMRCTSTRPDNFTFTILIPCCDVGIGRQIHAEVVKYGWYSDAFVGTNLLGMYADAGEIENANKVFDEMPTRDLVSWNVLLFGYSKLGMGEISLKLFQQFITDGFQADEFTYAIVLNEFASLLRVFEARQVHSLIIRSGFCYDRFTNNALMNLYSKCGFVASASRLLEEMPVQDVVSWTVMIAGLSHSGHEEDAMSLFDQMRLADVKPNSFTFGSILSACASANAFERGRKFHGLVMMFGLDTNVVVGSAIVDMYLKCGEMNDALKVFRSMPETDIVSWNGMICGYAQNGEGMKALDLFHEMLQMAIVPNDVTFIGVLSACSHNGLVNEGCFYFFDMIHRYSIKPTPEHYTCMVDILARGGLLEEAESLILALPFKADSVMWGALLGACRLYGNTNMARRVAERLYVDEPGNSSNYVLLANTYTAIGEWNDALEVREVMNAAGAEKMIGCSWIEIHNSVHCFVAGDKNHQQIGLVYEVLQRLCLQMEEGYEIMIKN</sequence>
<dbReference type="FunFam" id="1.25.40.10:FF:000090">
    <property type="entry name" value="Pentatricopeptide repeat-containing protein, chloroplastic"/>
    <property type="match status" value="1"/>
</dbReference>
<dbReference type="FunFam" id="1.25.40.10:FF:000285">
    <property type="entry name" value="Pentatricopeptide repeat-containing protein, chloroplastic"/>
    <property type="match status" value="1"/>
</dbReference>
<dbReference type="PANTHER" id="PTHR47926">
    <property type="entry name" value="PENTATRICOPEPTIDE REPEAT-CONTAINING PROTEIN"/>
    <property type="match status" value="1"/>
</dbReference>
<dbReference type="SUPFAM" id="SSF48452">
    <property type="entry name" value="TPR-like"/>
    <property type="match status" value="1"/>
</dbReference>
<dbReference type="FunFam" id="1.25.40.10:FF:000196">
    <property type="entry name" value="Pentatricopeptide repeat-containing protein At4g14850"/>
    <property type="match status" value="1"/>
</dbReference>
<dbReference type="Pfam" id="PF01535">
    <property type="entry name" value="PPR"/>
    <property type="match status" value="5"/>
</dbReference>
<dbReference type="Pfam" id="PF13041">
    <property type="entry name" value="PPR_2"/>
    <property type="match status" value="4"/>
</dbReference>
<comment type="similarity">
    <text evidence="2">Belongs to the PPR family. PCMP-E subfamily.</text>
</comment>
<dbReference type="GO" id="GO:0009451">
    <property type="term" value="P:RNA modification"/>
    <property type="evidence" value="ECO:0007669"/>
    <property type="project" value="InterPro"/>
</dbReference>
<dbReference type="InterPro" id="IPR002885">
    <property type="entry name" value="PPR_rpt"/>
</dbReference>
<feature type="repeat" description="PPR" evidence="3">
    <location>
        <begin position="178"/>
        <end position="212"/>
    </location>
</feature>
<evidence type="ECO:0000256" key="2">
    <source>
        <dbReference type="ARBA" id="ARBA00061659"/>
    </source>
</evidence>
<dbReference type="InterPro" id="IPR046960">
    <property type="entry name" value="PPR_At4g14850-like_plant"/>
</dbReference>
<evidence type="ECO:0000256" key="1">
    <source>
        <dbReference type="ARBA" id="ARBA00022737"/>
    </source>
</evidence>
<dbReference type="PANTHER" id="PTHR47926:SF428">
    <property type="entry name" value="(WILD MALAYSIAN BANANA) HYPOTHETICAL PROTEIN"/>
    <property type="match status" value="1"/>
</dbReference>
<feature type="repeat" description="PPR" evidence="3">
    <location>
        <begin position="50"/>
        <end position="80"/>
    </location>
</feature>
<dbReference type="OrthoDB" id="1882346at2759"/>
<organism evidence="4 5">
    <name type="scientific">Protea cynaroides</name>
    <dbReference type="NCBI Taxonomy" id="273540"/>
    <lineage>
        <taxon>Eukaryota</taxon>
        <taxon>Viridiplantae</taxon>
        <taxon>Streptophyta</taxon>
        <taxon>Embryophyta</taxon>
        <taxon>Tracheophyta</taxon>
        <taxon>Spermatophyta</taxon>
        <taxon>Magnoliopsida</taxon>
        <taxon>Proteales</taxon>
        <taxon>Proteaceae</taxon>
        <taxon>Protea</taxon>
    </lineage>
</organism>
<dbReference type="Gene3D" id="1.25.40.10">
    <property type="entry name" value="Tetratricopeptide repeat domain"/>
    <property type="match status" value="5"/>
</dbReference>